<sequence>MLGSWTLRGFGRHAESSNSVDSSDDSAMHDYTTKPILQVPQHALPVPQPVLNESQEEKLAGLRVGITPSIISAEIDSKAHESEKAWLIDACLMRYLRARKWDVELARKELENSLKWRREYKPESIPPEEIEPEEVTGKTYLNGFDLHGRPNMYFKTGRENCKPSSRQIRNVVFNMENAIAMMPEGVETLNIIIDFEGSSASTAPGVSISKQFVDVLANQYPERIGSFFLINTPWFFWPFFKIVGPFIDPVTRSKMKFVDLKTQLALAKEARAQRKANDILEASKPVTSTESDEANKDEEPIIMPTATHKTWVNLYDYIAPEQLESDYGGEHWFKWEFADYWQTLLHRMRTWRNDLIVDDVEKIVVETAIKEPTPQLA</sequence>
<accession>A0A261XXB8</accession>
<protein>
    <recommendedName>
        <fullName evidence="1">CRAL-TRIO domain-containing protein</fullName>
    </recommendedName>
</protein>
<gene>
    <name evidence="2" type="ORF">BZG36_04684</name>
</gene>
<dbReference type="GO" id="GO:0008526">
    <property type="term" value="F:phosphatidylinositol transfer activity"/>
    <property type="evidence" value="ECO:0007669"/>
    <property type="project" value="TreeGrafter"/>
</dbReference>
<dbReference type="Pfam" id="PF03765">
    <property type="entry name" value="CRAL_TRIO_N"/>
    <property type="match status" value="1"/>
</dbReference>
<dbReference type="InterPro" id="IPR036273">
    <property type="entry name" value="CRAL/TRIO_N_dom_sf"/>
</dbReference>
<dbReference type="PANTHER" id="PTHR45824">
    <property type="entry name" value="GH16843P"/>
    <property type="match status" value="1"/>
</dbReference>
<dbReference type="CDD" id="cd00170">
    <property type="entry name" value="SEC14"/>
    <property type="match status" value="1"/>
</dbReference>
<dbReference type="InterPro" id="IPR001251">
    <property type="entry name" value="CRAL-TRIO_dom"/>
</dbReference>
<dbReference type="PROSITE" id="PS50191">
    <property type="entry name" value="CRAL_TRIO"/>
    <property type="match status" value="1"/>
</dbReference>
<keyword evidence="3" id="KW-1185">Reference proteome</keyword>
<evidence type="ECO:0000313" key="2">
    <source>
        <dbReference type="EMBL" id="OZJ02997.1"/>
    </source>
</evidence>
<dbReference type="OrthoDB" id="75724at2759"/>
<reference evidence="2 3" key="1">
    <citation type="journal article" date="2017" name="Mycologia">
        <title>Bifiguratus adelaidae, gen. et sp. nov., a new member of Mucoromycotina in endophytic and soil-dwelling habitats.</title>
        <authorList>
            <person name="Torres-Cruz T.J."/>
            <person name="Billingsley Tobias T.L."/>
            <person name="Almatruk M."/>
            <person name="Hesse C."/>
            <person name="Kuske C.R."/>
            <person name="Desiro A."/>
            <person name="Benucci G.M."/>
            <person name="Bonito G."/>
            <person name="Stajich J.E."/>
            <person name="Dunlap C."/>
            <person name="Arnold A.E."/>
            <person name="Porras-Alfaro A."/>
        </authorList>
    </citation>
    <scope>NUCLEOTIDE SEQUENCE [LARGE SCALE GENOMIC DNA]</scope>
    <source>
        <strain evidence="2 3">AZ0501</strain>
    </source>
</reference>
<evidence type="ECO:0000259" key="1">
    <source>
        <dbReference type="PROSITE" id="PS50191"/>
    </source>
</evidence>
<dbReference type="SUPFAM" id="SSF52087">
    <property type="entry name" value="CRAL/TRIO domain"/>
    <property type="match status" value="2"/>
</dbReference>
<organism evidence="2 3">
    <name type="scientific">Bifiguratus adelaidae</name>
    <dbReference type="NCBI Taxonomy" id="1938954"/>
    <lineage>
        <taxon>Eukaryota</taxon>
        <taxon>Fungi</taxon>
        <taxon>Fungi incertae sedis</taxon>
        <taxon>Mucoromycota</taxon>
        <taxon>Mucoromycotina</taxon>
        <taxon>Endogonomycetes</taxon>
        <taxon>Endogonales</taxon>
        <taxon>Endogonales incertae sedis</taxon>
        <taxon>Bifiguratus</taxon>
    </lineage>
</organism>
<comment type="caution">
    <text evidence="2">The sequence shown here is derived from an EMBL/GenBank/DDBJ whole genome shotgun (WGS) entry which is preliminary data.</text>
</comment>
<dbReference type="SMART" id="SM01100">
    <property type="entry name" value="CRAL_TRIO_N"/>
    <property type="match status" value="1"/>
</dbReference>
<dbReference type="InterPro" id="IPR036865">
    <property type="entry name" value="CRAL-TRIO_dom_sf"/>
</dbReference>
<dbReference type="InterPro" id="IPR052578">
    <property type="entry name" value="PI_Transfer_CRAL-TRIO"/>
</dbReference>
<evidence type="ECO:0000313" key="3">
    <source>
        <dbReference type="Proteomes" id="UP000242875"/>
    </source>
</evidence>
<name>A0A261XXB8_9FUNG</name>
<dbReference type="AlphaFoldDB" id="A0A261XXB8"/>
<dbReference type="SMART" id="SM00516">
    <property type="entry name" value="SEC14"/>
    <property type="match status" value="1"/>
</dbReference>
<dbReference type="PANTHER" id="PTHR45824:SF29">
    <property type="entry name" value="GH16843P"/>
    <property type="match status" value="1"/>
</dbReference>
<dbReference type="Pfam" id="PF00650">
    <property type="entry name" value="CRAL_TRIO"/>
    <property type="match status" value="1"/>
</dbReference>
<feature type="domain" description="CRAL-TRIO" evidence="1">
    <location>
        <begin position="123"/>
        <end position="330"/>
    </location>
</feature>
<dbReference type="EMBL" id="MVBO01000111">
    <property type="protein sequence ID" value="OZJ02997.1"/>
    <property type="molecule type" value="Genomic_DNA"/>
</dbReference>
<dbReference type="Gene3D" id="3.40.525.10">
    <property type="entry name" value="CRAL-TRIO lipid binding domain"/>
    <property type="match status" value="1"/>
</dbReference>
<proteinExistence type="predicted"/>
<dbReference type="InterPro" id="IPR011074">
    <property type="entry name" value="CRAL/TRIO_N_dom"/>
</dbReference>
<dbReference type="SUPFAM" id="SSF46938">
    <property type="entry name" value="CRAL/TRIO N-terminal domain"/>
    <property type="match status" value="1"/>
</dbReference>
<dbReference type="Proteomes" id="UP000242875">
    <property type="component" value="Unassembled WGS sequence"/>
</dbReference>